<protein>
    <submittedName>
        <fullName evidence="1">DUF2442 domain-containing protein</fullName>
    </submittedName>
</protein>
<organism evidence="1 2">
    <name type="scientific">Edwardsiella piscicida</name>
    <dbReference type="NCBI Taxonomy" id="1263550"/>
    <lineage>
        <taxon>Bacteria</taxon>
        <taxon>Pseudomonadati</taxon>
        <taxon>Pseudomonadota</taxon>
        <taxon>Gammaproteobacteria</taxon>
        <taxon>Enterobacterales</taxon>
        <taxon>Hafniaceae</taxon>
        <taxon>Edwardsiella</taxon>
    </lineage>
</organism>
<name>A0AAQ3C177_EDWPI</name>
<sequence length="87" mass="9872">MKSDQLGTNISVAEVLDLTPHGIWLLAQGEEHFLPYEHFPWFRSAAIDAVFNVEPMGRDGLCWPDLDIDLSIDSIRHPENYPLVSHS</sequence>
<dbReference type="EMBL" id="CP118390">
    <property type="protein sequence ID" value="WDU90656.1"/>
    <property type="molecule type" value="Genomic_DNA"/>
</dbReference>
<dbReference type="Pfam" id="PF10387">
    <property type="entry name" value="DUF2442"/>
    <property type="match status" value="1"/>
</dbReference>
<dbReference type="RefSeq" id="WP_041692548.1">
    <property type="nucleotide sequence ID" value="NC_013508.1"/>
</dbReference>
<dbReference type="Gene3D" id="3.30.2020.40">
    <property type="entry name" value="Uncharacterised protein PF10387, DUF2442"/>
    <property type="match status" value="1"/>
</dbReference>
<evidence type="ECO:0000313" key="1">
    <source>
        <dbReference type="EMBL" id="WDU90656.1"/>
    </source>
</evidence>
<reference evidence="1" key="1">
    <citation type="submission" date="2022-10" db="EMBL/GenBank/DDBJ databases">
        <title>Complete genome of Ep21-8.</title>
        <authorList>
            <person name="Kang Y.-R."/>
            <person name="Kim D.-H."/>
        </authorList>
    </citation>
    <scope>NUCLEOTIDE SEQUENCE</scope>
    <source>
        <strain evidence="1">Ep21-8</strain>
    </source>
</reference>
<evidence type="ECO:0000313" key="2">
    <source>
        <dbReference type="Proteomes" id="UP001223683"/>
    </source>
</evidence>
<dbReference type="InterPro" id="IPR018841">
    <property type="entry name" value="DUF2442"/>
</dbReference>
<dbReference type="AlphaFoldDB" id="A0AAQ3C177"/>
<gene>
    <name evidence="1" type="ORF">PWJ79_14755</name>
</gene>
<dbReference type="GeneID" id="72529846"/>
<dbReference type="Proteomes" id="UP001223683">
    <property type="component" value="Chromosome"/>
</dbReference>
<proteinExistence type="predicted"/>
<accession>A0AAQ3C177</accession>